<evidence type="ECO:0000256" key="1">
    <source>
        <dbReference type="ARBA" id="ARBA00006354"/>
    </source>
</evidence>
<proteinExistence type="inferred from homology"/>
<dbReference type="SUPFAM" id="SSF54211">
    <property type="entry name" value="Ribosomal protein S5 domain 2-like"/>
    <property type="match status" value="1"/>
</dbReference>
<organism evidence="3 4">
    <name type="scientific">Arachnia propionica</name>
    <dbReference type="NCBI Taxonomy" id="1750"/>
    <lineage>
        <taxon>Bacteria</taxon>
        <taxon>Bacillati</taxon>
        <taxon>Actinomycetota</taxon>
        <taxon>Actinomycetes</taxon>
        <taxon>Propionibacteriales</taxon>
        <taxon>Propionibacteriaceae</taxon>
        <taxon>Arachnia</taxon>
    </lineage>
</organism>
<protein>
    <submittedName>
        <fullName evidence="3">ATP-binding protein</fullName>
    </submittedName>
</protein>
<dbReference type="PANTHER" id="PTHR32039">
    <property type="entry name" value="MAGNESIUM-CHELATASE SUBUNIT CHLI"/>
    <property type="match status" value="1"/>
</dbReference>
<keyword evidence="3" id="KW-0547">Nucleotide-binding</keyword>
<dbReference type="RefSeq" id="WP_124845437.1">
    <property type="nucleotide sequence ID" value="NZ_RQZG01000015.1"/>
</dbReference>
<dbReference type="AlphaFoldDB" id="A0A3P1T6A5"/>
<comment type="similarity">
    <text evidence="1">Belongs to the Mg-chelatase subunits D/I family. ComM subfamily.</text>
</comment>
<reference evidence="3 4" key="1">
    <citation type="submission" date="2018-11" db="EMBL/GenBank/DDBJ databases">
        <title>Genomes From Bacteria Associated with the Canine Oral Cavity: a Test Case for Automated Genome-Based Taxonomic Assignment.</title>
        <authorList>
            <person name="Coil D.A."/>
            <person name="Jospin G."/>
            <person name="Darling A.E."/>
            <person name="Wallis C."/>
            <person name="Davis I.J."/>
            <person name="Harris S."/>
            <person name="Eisen J.A."/>
            <person name="Holcombe L.J."/>
            <person name="O'Flynn C."/>
        </authorList>
    </citation>
    <scope>NUCLEOTIDE SEQUENCE [LARGE SCALE GENOMIC DNA]</scope>
    <source>
        <strain evidence="3 4">OH887_COT-365</strain>
    </source>
</reference>
<dbReference type="Gene3D" id="3.30.230.10">
    <property type="match status" value="1"/>
</dbReference>
<dbReference type="NCBIfam" id="TIGR00368">
    <property type="entry name" value="YifB family Mg chelatase-like AAA ATPase"/>
    <property type="match status" value="1"/>
</dbReference>
<dbReference type="Proteomes" id="UP000280819">
    <property type="component" value="Unassembled WGS sequence"/>
</dbReference>
<evidence type="ECO:0000259" key="2">
    <source>
        <dbReference type="SMART" id="SM00382"/>
    </source>
</evidence>
<gene>
    <name evidence="3" type="ORF">EII34_12195</name>
</gene>
<comment type="caution">
    <text evidence="3">The sequence shown here is derived from an EMBL/GenBank/DDBJ whole genome shotgun (WGS) entry which is preliminary data.</text>
</comment>
<accession>A0A3P1T6A5</accession>
<dbReference type="Pfam" id="PF01078">
    <property type="entry name" value="Mg_chelatase"/>
    <property type="match status" value="1"/>
</dbReference>
<evidence type="ECO:0000313" key="4">
    <source>
        <dbReference type="Proteomes" id="UP000280819"/>
    </source>
</evidence>
<dbReference type="InterPro" id="IPR027417">
    <property type="entry name" value="P-loop_NTPase"/>
</dbReference>
<sequence>MITASAWSVALIGIDGEPVEVEVAKGGGLPRIALVGLPDAALTQAKERVRAAVLGAGLDWHSGLITINLTPANLPKAGTHYDLAIAVAQLAVTGQVPATVTRQHVFWGELGLDGRVRRVPGILPALLAAFRAGFEVAYVPASQAAEAALVPGIKAVPLVSLQELCAVLRGEIEETEWSRTAPPPEEPEPPDKDFRDVHGHAAGRWAMEVAAAGRHHVFLHGAPGVGKTMLASRLPGILPALDGDEAVEVSALHSLAGEDLSSGLLLRPPYADPHHSSTAAAIIGGGARMVRPGAISLAHRGVLFLDEAPEFGTRVLDSLRTPLESGWVTIGRATGQVRYPASFQLVLAANPCPCGFSGVVGKECTCAPVTVRRYQERITGPVMDRIDIRHHMLPIRQSIVVTPESSPESSAAIAERVAEARERQHRRLAATPWRTNGEVPGPHLRRELPLPDDISPLEKALARGQLSARGVDKVLRLAWTVSDLAREDRISTNSLRIAMSMRLGTLGKAA</sequence>
<dbReference type="EMBL" id="RQZG01000015">
    <property type="protein sequence ID" value="RRD03933.1"/>
    <property type="molecule type" value="Genomic_DNA"/>
</dbReference>
<dbReference type="SUPFAM" id="SSF52540">
    <property type="entry name" value="P-loop containing nucleoside triphosphate hydrolases"/>
    <property type="match status" value="1"/>
</dbReference>
<dbReference type="InterPro" id="IPR025158">
    <property type="entry name" value="Mg_chelat-rel_C"/>
</dbReference>
<dbReference type="InterPro" id="IPR004482">
    <property type="entry name" value="Mg_chelat-rel"/>
</dbReference>
<evidence type="ECO:0000313" key="3">
    <source>
        <dbReference type="EMBL" id="RRD03933.1"/>
    </source>
</evidence>
<dbReference type="GO" id="GO:0005524">
    <property type="term" value="F:ATP binding"/>
    <property type="evidence" value="ECO:0007669"/>
    <property type="project" value="UniProtKB-KW"/>
</dbReference>
<dbReference type="Pfam" id="PF13335">
    <property type="entry name" value="Mg_chelatase_C"/>
    <property type="match status" value="1"/>
</dbReference>
<dbReference type="InterPro" id="IPR000523">
    <property type="entry name" value="Mg_chelatse_chII-like_cat_dom"/>
</dbReference>
<dbReference type="Gene3D" id="3.40.50.300">
    <property type="entry name" value="P-loop containing nucleotide triphosphate hydrolases"/>
    <property type="match status" value="1"/>
</dbReference>
<dbReference type="InterPro" id="IPR020568">
    <property type="entry name" value="Ribosomal_Su5_D2-typ_SF"/>
</dbReference>
<dbReference type="InterPro" id="IPR014721">
    <property type="entry name" value="Ribsml_uS5_D2-typ_fold_subgr"/>
</dbReference>
<dbReference type="InterPro" id="IPR045006">
    <property type="entry name" value="CHLI-like"/>
</dbReference>
<keyword evidence="3" id="KW-0067">ATP-binding</keyword>
<name>A0A3P1T6A5_9ACTN</name>
<feature type="domain" description="AAA+ ATPase" evidence="2">
    <location>
        <begin position="213"/>
        <end position="396"/>
    </location>
</feature>
<dbReference type="SMART" id="SM00382">
    <property type="entry name" value="AAA"/>
    <property type="match status" value="1"/>
</dbReference>
<dbReference type="InterPro" id="IPR003593">
    <property type="entry name" value="AAA+_ATPase"/>
</dbReference>
<dbReference type="PANTHER" id="PTHR32039:SF7">
    <property type="entry name" value="COMPETENCE PROTEIN COMM"/>
    <property type="match status" value="1"/>
</dbReference>
<dbReference type="Pfam" id="PF13541">
    <property type="entry name" value="ChlI"/>
    <property type="match status" value="1"/>
</dbReference>
<dbReference type="OrthoDB" id="9813147at2"/>